<gene>
    <name evidence="2" type="ORF">AB0I48_02780</name>
</gene>
<protein>
    <submittedName>
        <fullName evidence="2">YciI family protein</fullName>
    </submittedName>
</protein>
<reference evidence="2 3" key="1">
    <citation type="submission" date="2024-06" db="EMBL/GenBank/DDBJ databases">
        <title>The Natural Products Discovery Center: Release of the First 8490 Sequenced Strains for Exploring Actinobacteria Biosynthetic Diversity.</title>
        <authorList>
            <person name="Kalkreuter E."/>
            <person name="Kautsar S.A."/>
            <person name="Yang D."/>
            <person name="Bader C.D."/>
            <person name="Teijaro C.N."/>
            <person name="Fluegel L."/>
            <person name="Davis C.M."/>
            <person name="Simpson J.R."/>
            <person name="Lauterbach L."/>
            <person name="Steele A.D."/>
            <person name="Gui C."/>
            <person name="Meng S."/>
            <person name="Li G."/>
            <person name="Viehrig K."/>
            <person name="Ye F."/>
            <person name="Su P."/>
            <person name="Kiefer A.F."/>
            <person name="Nichols A."/>
            <person name="Cepeda A.J."/>
            <person name="Yan W."/>
            <person name="Fan B."/>
            <person name="Jiang Y."/>
            <person name="Adhikari A."/>
            <person name="Zheng C.-J."/>
            <person name="Schuster L."/>
            <person name="Cowan T.M."/>
            <person name="Smanski M.J."/>
            <person name="Chevrette M.G."/>
            <person name="De Carvalho L.P.S."/>
            <person name="Shen B."/>
        </authorList>
    </citation>
    <scope>NUCLEOTIDE SEQUENCE [LARGE SCALE GENOMIC DNA]</scope>
    <source>
        <strain evidence="2 3">NPDC050403</strain>
    </source>
</reference>
<evidence type="ECO:0000259" key="1">
    <source>
        <dbReference type="Pfam" id="PF03795"/>
    </source>
</evidence>
<keyword evidence="3" id="KW-1185">Reference proteome</keyword>
<proteinExistence type="predicted"/>
<dbReference type="PANTHER" id="PTHR35174:SF4">
    <property type="entry name" value="BLL7163 PROTEIN"/>
    <property type="match status" value="1"/>
</dbReference>
<organism evidence="2 3">
    <name type="scientific">Nocardia aurea</name>
    <dbReference type="NCBI Taxonomy" id="2144174"/>
    <lineage>
        <taxon>Bacteria</taxon>
        <taxon>Bacillati</taxon>
        <taxon>Actinomycetota</taxon>
        <taxon>Actinomycetes</taxon>
        <taxon>Mycobacteriales</taxon>
        <taxon>Nocardiaceae</taxon>
        <taxon>Nocardia</taxon>
    </lineage>
</organism>
<dbReference type="PANTHER" id="PTHR35174">
    <property type="entry name" value="BLL7171 PROTEIN-RELATED"/>
    <property type="match status" value="1"/>
</dbReference>
<dbReference type="Pfam" id="PF03795">
    <property type="entry name" value="YCII"/>
    <property type="match status" value="1"/>
</dbReference>
<dbReference type="RefSeq" id="WP_216911868.1">
    <property type="nucleotide sequence ID" value="NZ_JBFAKC010000001.1"/>
</dbReference>
<feature type="domain" description="YCII-related" evidence="1">
    <location>
        <begin position="1"/>
        <end position="110"/>
    </location>
</feature>
<dbReference type="Proteomes" id="UP001551695">
    <property type="component" value="Unassembled WGS sequence"/>
</dbReference>
<accession>A0ABV3FM39</accession>
<sequence>MRVMVLGKATEETERGVPPTAEEFAEMEAFNDELTKAGVILAGEGLKPSSAGKRVAFDTDGGSSVLDGPFAETKELIAGYQIWEVSSLEEALEWVRRAPIRNGVVEVRPLYGPEDFGEALTAELREATGL</sequence>
<evidence type="ECO:0000313" key="2">
    <source>
        <dbReference type="EMBL" id="MEV0706466.1"/>
    </source>
</evidence>
<dbReference type="InterPro" id="IPR005545">
    <property type="entry name" value="YCII"/>
</dbReference>
<dbReference type="EMBL" id="JBFAKC010000001">
    <property type="protein sequence ID" value="MEV0706466.1"/>
    <property type="molecule type" value="Genomic_DNA"/>
</dbReference>
<name>A0ABV3FM39_9NOCA</name>
<evidence type="ECO:0000313" key="3">
    <source>
        <dbReference type="Proteomes" id="UP001551695"/>
    </source>
</evidence>
<comment type="caution">
    <text evidence="2">The sequence shown here is derived from an EMBL/GenBank/DDBJ whole genome shotgun (WGS) entry which is preliminary data.</text>
</comment>